<dbReference type="Proteomes" id="UP000886501">
    <property type="component" value="Unassembled WGS sequence"/>
</dbReference>
<reference evidence="1" key="1">
    <citation type="submission" date="2019-10" db="EMBL/GenBank/DDBJ databases">
        <authorList>
            <consortium name="DOE Joint Genome Institute"/>
            <person name="Kuo A."/>
            <person name="Miyauchi S."/>
            <person name="Kiss E."/>
            <person name="Drula E."/>
            <person name="Kohler A."/>
            <person name="Sanchez-Garcia M."/>
            <person name="Andreopoulos B."/>
            <person name="Barry K.W."/>
            <person name="Bonito G."/>
            <person name="Buee M."/>
            <person name="Carver A."/>
            <person name="Chen C."/>
            <person name="Cichocki N."/>
            <person name="Clum A."/>
            <person name="Culley D."/>
            <person name="Crous P.W."/>
            <person name="Fauchery L."/>
            <person name="Girlanda M."/>
            <person name="Hayes R."/>
            <person name="Keri Z."/>
            <person name="Labutti K."/>
            <person name="Lipzen A."/>
            <person name="Lombard V."/>
            <person name="Magnuson J."/>
            <person name="Maillard F."/>
            <person name="Morin E."/>
            <person name="Murat C."/>
            <person name="Nolan M."/>
            <person name="Ohm R."/>
            <person name="Pangilinan J."/>
            <person name="Pereira M."/>
            <person name="Perotto S."/>
            <person name="Peter M."/>
            <person name="Riley R."/>
            <person name="Sitrit Y."/>
            <person name="Stielow B."/>
            <person name="Szollosi G."/>
            <person name="Zifcakova L."/>
            <person name="Stursova M."/>
            <person name="Spatafora J.W."/>
            <person name="Tedersoo L."/>
            <person name="Vaario L.-M."/>
            <person name="Yamada A."/>
            <person name="Yan M."/>
            <person name="Wang P."/>
            <person name="Xu J."/>
            <person name="Bruns T."/>
            <person name="Baldrian P."/>
            <person name="Vilgalys R."/>
            <person name="Henrissat B."/>
            <person name="Grigoriev I.V."/>
            <person name="Hibbett D."/>
            <person name="Nagy L.G."/>
            <person name="Martin F.M."/>
        </authorList>
    </citation>
    <scope>NUCLEOTIDE SEQUENCE</scope>
    <source>
        <strain evidence="1">P2</strain>
    </source>
</reference>
<proteinExistence type="predicted"/>
<evidence type="ECO:0000313" key="1">
    <source>
        <dbReference type="EMBL" id="KAF9642811.1"/>
    </source>
</evidence>
<keyword evidence="2" id="KW-1185">Reference proteome</keyword>
<dbReference type="EMBL" id="MU118349">
    <property type="protein sequence ID" value="KAF9642811.1"/>
    <property type="molecule type" value="Genomic_DNA"/>
</dbReference>
<organism evidence="1 2">
    <name type="scientific">Thelephora ganbajun</name>
    <name type="common">Ganba fungus</name>
    <dbReference type="NCBI Taxonomy" id="370292"/>
    <lineage>
        <taxon>Eukaryota</taxon>
        <taxon>Fungi</taxon>
        <taxon>Dikarya</taxon>
        <taxon>Basidiomycota</taxon>
        <taxon>Agaricomycotina</taxon>
        <taxon>Agaricomycetes</taxon>
        <taxon>Thelephorales</taxon>
        <taxon>Thelephoraceae</taxon>
        <taxon>Thelephora</taxon>
    </lineage>
</organism>
<gene>
    <name evidence="1" type="ORF">BDM02DRAFT_3176462</name>
</gene>
<evidence type="ECO:0000313" key="2">
    <source>
        <dbReference type="Proteomes" id="UP000886501"/>
    </source>
</evidence>
<sequence>MIPSDPLQQLRDFDRASPQFHEQLSNFLRGNDYRNAFPKLQSGNLAWLIEYLDSVVVGVSNPASVLSQESLHELRRICGVKGVLPKSCTLSESLLGCVYEGTFGGSRVRIRRVRVYPGGDPHEVKETFHQVAVMWKHLTHPNIVPLLGVTIDPFELISDRMPGGDLTEYITNHPDTDRLSLLSDVAEGLNYLHSCDVIHGDLKGSNVLVDITGHARITDFGLAMVTQDLDSIQNASVEHGNGARWIAPEVLDGRGTYSKEADVFSYAGVAIEAFTGAAPFSDKPPRAAILAIMSGERPPRPTHPTLTDRLWTLIQRCWSQEAHMRPHALRISCGFSIPAWKRLIDRPLATNERTSLIKDIFTDRDEIEMVRRLHGDDAQSFVDVIDEVPP</sequence>
<accession>A0ACB6Z108</accession>
<protein>
    <submittedName>
        <fullName evidence="1">Kinase-like protein</fullName>
    </submittedName>
</protein>
<comment type="caution">
    <text evidence="1">The sequence shown here is derived from an EMBL/GenBank/DDBJ whole genome shotgun (WGS) entry which is preliminary data.</text>
</comment>
<name>A0ACB6Z108_THEGA</name>
<reference evidence="1" key="2">
    <citation type="journal article" date="2020" name="Nat. Commun.">
        <title>Large-scale genome sequencing of mycorrhizal fungi provides insights into the early evolution of symbiotic traits.</title>
        <authorList>
            <person name="Miyauchi S."/>
            <person name="Kiss E."/>
            <person name="Kuo A."/>
            <person name="Drula E."/>
            <person name="Kohler A."/>
            <person name="Sanchez-Garcia M."/>
            <person name="Morin E."/>
            <person name="Andreopoulos B."/>
            <person name="Barry K.W."/>
            <person name="Bonito G."/>
            <person name="Buee M."/>
            <person name="Carver A."/>
            <person name="Chen C."/>
            <person name="Cichocki N."/>
            <person name="Clum A."/>
            <person name="Culley D."/>
            <person name="Crous P.W."/>
            <person name="Fauchery L."/>
            <person name="Girlanda M."/>
            <person name="Hayes R.D."/>
            <person name="Keri Z."/>
            <person name="LaButti K."/>
            <person name="Lipzen A."/>
            <person name="Lombard V."/>
            <person name="Magnuson J."/>
            <person name="Maillard F."/>
            <person name="Murat C."/>
            <person name="Nolan M."/>
            <person name="Ohm R.A."/>
            <person name="Pangilinan J."/>
            <person name="Pereira M.F."/>
            <person name="Perotto S."/>
            <person name="Peter M."/>
            <person name="Pfister S."/>
            <person name="Riley R."/>
            <person name="Sitrit Y."/>
            <person name="Stielow J.B."/>
            <person name="Szollosi G."/>
            <person name="Zifcakova L."/>
            <person name="Stursova M."/>
            <person name="Spatafora J.W."/>
            <person name="Tedersoo L."/>
            <person name="Vaario L.M."/>
            <person name="Yamada A."/>
            <person name="Yan M."/>
            <person name="Wang P."/>
            <person name="Xu J."/>
            <person name="Bruns T."/>
            <person name="Baldrian P."/>
            <person name="Vilgalys R."/>
            <person name="Dunand C."/>
            <person name="Henrissat B."/>
            <person name="Grigoriev I.V."/>
            <person name="Hibbett D."/>
            <person name="Nagy L.G."/>
            <person name="Martin F.M."/>
        </authorList>
    </citation>
    <scope>NUCLEOTIDE SEQUENCE</scope>
    <source>
        <strain evidence="1">P2</strain>
    </source>
</reference>